<dbReference type="Pfam" id="PF00400">
    <property type="entry name" value="WD40"/>
    <property type="match status" value="2"/>
</dbReference>
<evidence type="ECO:0000313" key="6">
    <source>
        <dbReference type="Proteomes" id="UP001576780"/>
    </source>
</evidence>
<dbReference type="Gene3D" id="2.130.10.10">
    <property type="entry name" value="YVTN repeat-like/Quinoprotein amine dehydrogenase"/>
    <property type="match status" value="2"/>
</dbReference>
<keyword evidence="4" id="KW-1133">Transmembrane helix</keyword>
<keyword evidence="4" id="KW-0472">Membrane</keyword>
<keyword evidence="4" id="KW-0812">Transmembrane</keyword>
<accession>A0ABV4WKK7</accession>
<evidence type="ECO:0000256" key="3">
    <source>
        <dbReference type="PROSITE-ProRule" id="PRU00221"/>
    </source>
</evidence>
<dbReference type="InterPro" id="IPR015943">
    <property type="entry name" value="WD40/YVTN_repeat-like_dom_sf"/>
</dbReference>
<gene>
    <name evidence="5" type="ORF">ACE1CA_13940</name>
</gene>
<keyword evidence="1 3" id="KW-0853">WD repeat</keyword>
<dbReference type="InterPro" id="IPR036322">
    <property type="entry name" value="WD40_repeat_dom_sf"/>
</dbReference>
<dbReference type="InterPro" id="IPR001680">
    <property type="entry name" value="WD40_rpt"/>
</dbReference>
<feature type="repeat" description="WD" evidence="3">
    <location>
        <begin position="692"/>
        <end position="719"/>
    </location>
</feature>
<dbReference type="PANTHER" id="PTHR19848">
    <property type="entry name" value="WD40 REPEAT PROTEIN"/>
    <property type="match status" value="1"/>
</dbReference>
<keyword evidence="6" id="KW-1185">Reference proteome</keyword>
<dbReference type="PANTHER" id="PTHR19848:SF8">
    <property type="entry name" value="F-BOX AND WD REPEAT DOMAIN CONTAINING 7"/>
    <property type="match status" value="1"/>
</dbReference>
<dbReference type="PROSITE" id="PS50082">
    <property type="entry name" value="WD_REPEATS_2"/>
    <property type="match status" value="2"/>
</dbReference>
<keyword evidence="2" id="KW-0677">Repeat</keyword>
<comment type="caution">
    <text evidence="5">The sequence shown here is derived from an EMBL/GenBank/DDBJ whole genome shotgun (WGS) entry which is preliminary data.</text>
</comment>
<proteinExistence type="predicted"/>
<dbReference type="RefSeq" id="WP_413278036.1">
    <property type="nucleotide sequence ID" value="NZ_JBHFNT010000116.1"/>
</dbReference>
<feature type="transmembrane region" description="Helical" evidence="4">
    <location>
        <begin position="363"/>
        <end position="386"/>
    </location>
</feature>
<dbReference type="SUPFAM" id="SSF50978">
    <property type="entry name" value="WD40 repeat-like"/>
    <property type="match status" value="1"/>
</dbReference>
<organism evidence="5 6">
    <name type="scientific">Floridaenema evergladense BLCC-F167</name>
    <dbReference type="NCBI Taxonomy" id="3153639"/>
    <lineage>
        <taxon>Bacteria</taxon>
        <taxon>Bacillati</taxon>
        <taxon>Cyanobacteriota</taxon>
        <taxon>Cyanophyceae</taxon>
        <taxon>Oscillatoriophycideae</taxon>
        <taxon>Aerosakkonematales</taxon>
        <taxon>Aerosakkonemataceae</taxon>
        <taxon>Floridanema</taxon>
        <taxon>Floridanema evergladense</taxon>
    </lineage>
</organism>
<sequence>MPNFVKAIVSKKQLTLIPDLAADSADENTNGENEFDVTVVNESKEFTSFQIELSTPGADTHSNFKWYTLDPEVCVKKPPGASTKFHVVITKSPIQVYDTTIDLTLRVFSVEFASIFTSQKIKLTIQKARKPLRIYLIMKELKVYPGNLVEIPVIAYNLSQKFTNVRLTISGLNPEWMKEGTVRNLQIDAGDSEKTSFWCKPPINAETFSKKYDFAIEANSDNSSHTPHERGVLEILPHGTVEFICNNKLQVIPPRKGKTFSKKLKFATYELLFENKSNLPQQVNLQISEKDQKQCGLVIPDGIKLAPGETKPMYLVTKKQRHLLGMKKRMLFEVSPILTNPDTEEFSSEIRPHPSSQVLELQILPIVPFLLQFVGILLLLLLLWLLRYLNPPIYHEGPVNSVRLIGIAGTVISGSSDQTIRRWQVDNSLLQNSSGLGYQGIVNEQEKTKKAVRVISQRPKPDYIVAAGLETGEIQLWDVSSREMKKTLYKQNHKNDRVFDLDFTSDSRYLFSAHGSGYIRQWNVDTEKIKDEAGLKFTALSLGVSESLNQPGSLVVVAGRFNKLAFWDWVSRKIYNLQYDWLDWKQDNEFDPVIGQHHYITSLTIAEANKNIAQTTNAKNFLVTADNKGYITLWNMDIIRQCIVDNQSDLNGDSDRKSEKDAFGNVFQTLECSNAKLAQWRNGDKNYRVQSVRSVAITQNGCYLASAGDDGRVMLWSIDEIMRSPKYQTGKIIANLPDTTLNSVDIKAINNDLFITIGDDNNRVRLYREKVKDNASCK</sequence>
<protein>
    <submittedName>
        <fullName evidence="5">Uncharacterized protein</fullName>
    </submittedName>
</protein>
<evidence type="ECO:0000256" key="1">
    <source>
        <dbReference type="ARBA" id="ARBA00022574"/>
    </source>
</evidence>
<feature type="repeat" description="WD" evidence="3">
    <location>
        <begin position="395"/>
        <end position="433"/>
    </location>
</feature>
<evidence type="ECO:0000256" key="4">
    <source>
        <dbReference type="SAM" id="Phobius"/>
    </source>
</evidence>
<evidence type="ECO:0000313" key="5">
    <source>
        <dbReference type="EMBL" id="MFB2835628.1"/>
    </source>
</evidence>
<reference evidence="5 6" key="1">
    <citation type="submission" date="2024-09" db="EMBL/GenBank/DDBJ databases">
        <title>Floridaenema gen nov. (Aerosakkonemataceae, Aerosakkonematales ord. nov., Cyanobacteria) from benthic tropical and subtropical fresh waters, with the description of four new species.</title>
        <authorList>
            <person name="Moretto J.A."/>
            <person name="Berthold D.E."/>
            <person name="Lefler F.W."/>
            <person name="Huang I.-S."/>
            <person name="Laughinghouse H. IV."/>
        </authorList>
    </citation>
    <scope>NUCLEOTIDE SEQUENCE [LARGE SCALE GENOMIC DNA]</scope>
    <source>
        <strain evidence="5 6">BLCC-F167</strain>
    </source>
</reference>
<dbReference type="SMART" id="SM00320">
    <property type="entry name" value="WD40"/>
    <property type="match status" value="6"/>
</dbReference>
<evidence type="ECO:0000256" key="2">
    <source>
        <dbReference type="ARBA" id="ARBA00022737"/>
    </source>
</evidence>
<name>A0ABV4WKK7_9CYAN</name>
<dbReference type="Proteomes" id="UP001576780">
    <property type="component" value="Unassembled WGS sequence"/>
</dbReference>
<dbReference type="EMBL" id="JBHFNT010000116">
    <property type="protein sequence ID" value="MFB2835628.1"/>
    <property type="molecule type" value="Genomic_DNA"/>
</dbReference>